<dbReference type="RefSeq" id="WP_413269025.1">
    <property type="nucleotide sequence ID" value="NZ_JBHFNQ010000028.1"/>
</dbReference>
<organism evidence="1 2">
    <name type="scientific">Floridaenema aerugineum BLCC-F46</name>
    <dbReference type="NCBI Taxonomy" id="3153654"/>
    <lineage>
        <taxon>Bacteria</taxon>
        <taxon>Bacillati</taxon>
        <taxon>Cyanobacteriota</taxon>
        <taxon>Cyanophyceae</taxon>
        <taxon>Oscillatoriophycideae</taxon>
        <taxon>Aerosakkonematales</taxon>
        <taxon>Aerosakkonemataceae</taxon>
        <taxon>Floridanema</taxon>
        <taxon>Floridanema aerugineum</taxon>
    </lineage>
</organism>
<protein>
    <submittedName>
        <fullName evidence="1">Glycosyltransferase family 2 protein</fullName>
    </submittedName>
</protein>
<dbReference type="EMBL" id="JBHFNQ010000028">
    <property type="protein sequence ID" value="MFB2875873.1"/>
    <property type="molecule type" value="Genomic_DNA"/>
</dbReference>
<gene>
    <name evidence="1" type="ORF">ACE1CC_03165</name>
</gene>
<dbReference type="Proteomes" id="UP001576774">
    <property type="component" value="Unassembled WGS sequence"/>
</dbReference>
<name>A0ABV4WZD3_9CYAN</name>
<keyword evidence="2" id="KW-1185">Reference proteome</keyword>
<proteinExistence type="predicted"/>
<evidence type="ECO:0000313" key="2">
    <source>
        <dbReference type="Proteomes" id="UP001576774"/>
    </source>
</evidence>
<accession>A0ABV4WZD3</accession>
<dbReference type="SUPFAM" id="SSF53448">
    <property type="entry name" value="Nucleotide-diphospho-sugar transferases"/>
    <property type="match status" value="1"/>
</dbReference>
<comment type="caution">
    <text evidence="1">The sequence shown here is derived from an EMBL/GenBank/DDBJ whole genome shotgun (WGS) entry which is preliminary data.</text>
</comment>
<sequence length="312" mass="37360">MIEHPFNVPIAVIIFKRPDKTKQLLEIIRQVQPSQLFVIADAPRHDQPGELELCKATQMIFDNIDWDCQVYRNYAQENLGCGFRPASGISWVFDHVEEAIILEDDCMPDLSFFQFCQELLEKYRDDQRIMHITGNSYCVMDEQQPYSYIFSRYISSWGWATWRRAWQYYDFDMKKWDEIRKTNFLWDILNGDRHAIKNWQTILDTVYEKHDDCWDYQWMFTCWLQGGLSIIPTVNLVSNIGDDGTHTTIDNQPYLLRPAQAIEFPLKHPIAMVRNTKIDRQIQNDLYDWYPPLWQKVQQRLKRIFKKVPQTI</sequence>
<reference evidence="1 2" key="1">
    <citation type="submission" date="2024-09" db="EMBL/GenBank/DDBJ databases">
        <title>Floridaenema gen nov. (Aerosakkonemataceae, Aerosakkonematales ord. nov., Cyanobacteria) from benthic tropical and subtropical fresh waters, with the description of four new species.</title>
        <authorList>
            <person name="Moretto J.A."/>
            <person name="Berthold D.E."/>
            <person name="Lefler F.W."/>
            <person name="Huang I.-S."/>
            <person name="Laughinghouse H. IV."/>
        </authorList>
    </citation>
    <scope>NUCLEOTIDE SEQUENCE [LARGE SCALE GENOMIC DNA]</scope>
    <source>
        <strain evidence="1 2">BLCC-F46</strain>
    </source>
</reference>
<evidence type="ECO:0000313" key="1">
    <source>
        <dbReference type="EMBL" id="MFB2875873.1"/>
    </source>
</evidence>
<dbReference type="InterPro" id="IPR029044">
    <property type="entry name" value="Nucleotide-diphossugar_trans"/>
</dbReference>
<dbReference type="Gene3D" id="3.90.550.10">
    <property type="entry name" value="Spore Coat Polysaccharide Biosynthesis Protein SpsA, Chain A"/>
    <property type="match status" value="1"/>
</dbReference>